<keyword evidence="3" id="KW-0378">Hydrolase</keyword>
<dbReference type="AlphaFoldDB" id="A0A7X4K7G7"/>
<evidence type="ECO:0000259" key="2">
    <source>
        <dbReference type="Pfam" id="PF01425"/>
    </source>
</evidence>
<dbReference type="PANTHER" id="PTHR11895:SF172">
    <property type="entry name" value="GLUTAMYL-TRNA(GLN) AMIDOTRANSFERASE"/>
    <property type="match status" value="1"/>
</dbReference>
<dbReference type="Proteomes" id="UP000465810">
    <property type="component" value="Unassembled WGS sequence"/>
</dbReference>
<dbReference type="NCBIfam" id="NF006631">
    <property type="entry name" value="PRK09201.1"/>
    <property type="match status" value="1"/>
</dbReference>
<dbReference type="SUPFAM" id="SSF75304">
    <property type="entry name" value="Amidase signature (AS) enzymes"/>
    <property type="match status" value="1"/>
</dbReference>
<feature type="compositionally biased region" description="Low complexity" evidence="1">
    <location>
        <begin position="444"/>
        <end position="473"/>
    </location>
</feature>
<proteinExistence type="predicted"/>
<keyword evidence="4" id="KW-1185">Reference proteome</keyword>
<feature type="domain" description="Amidase" evidence="2">
    <location>
        <begin position="299"/>
        <end position="419"/>
    </location>
</feature>
<dbReference type="PANTHER" id="PTHR11895">
    <property type="entry name" value="TRANSAMIDASE"/>
    <property type="match status" value="1"/>
</dbReference>
<dbReference type="InterPro" id="IPR000120">
    <property type="entry name" value="Amidase"/>
</dbReference>
<sequence length="473" mass="48290">MMGVRETAAAVREGRVTARALVEECLAALVRSDPQLVAVTRVLHDRARAEADAVDAKVAAGQDPGPLAGVPYGVKDLFDIAGLPTTAGSMLYADAAPAPADAEAVARLRAAGAVLVATLNMDEFAYGFATINAAYGTTRNPHDTARLAGGSSGGSAAVVAAGLLPFALGSDTNGSIRVPASLTGTYGLKPTNGDLPLGGVFPFAKSFDDVGPFTRSAQDMVLVWEVLCGRKVAASGGTPRVARLGGRFRENVEADQLAAIDAIAPEAPLVELPEIARARSAAFLITAYEGGALHREALAADAMAFDPQVRDRLIAGALLPDALYEEAQALRAEYRARIAALVANHDVLLAPATPTVAPLVEDPRIVIDGALSPARADLGIHTQPISFTGLPSLAVPLRRPGQLPIGLQLIGAPGGEAELFAFAAKLEAAGVTGFSMPGQPGDLATPAQAEPAAHAEPVGQGQSGAQGALLSRA</sequence>
<accession>A0A7X4K7G7</accession>
<evidence type="ECO:0000313" key="4">
    <source>
        <dbReference type="Proteomes" id="UP000465810"/>
    </source>
</evidence>
<name>A0A7X4K7G7_9SPHN</name>
<dbReference type="Pfam" id="PF01425">
    <property type="entry name" value="Amidase"/>
    <property type="match status" value="2"/>
</dbReference>
<protein>
    <submittedName>
        <fullName evidence="3">AtzE family amidohydrolase</fullName>
    </submittedName>
</protein>
<comment type="caution">
    <text evidence="3">The sequence shown here is derived from an EMBL/GenBank/DDBJ whole genome shotgun (WGS) entry which is preliminary data.</text>
</comment>
<evidence type="ECO:0000313" key="3">
    <source>
        <dbReference type="EMBL" id="MYL97298.1"/>
    </source>
</evidence>
<evidence type="ECO:0000256" key="1">
    <source>
        <dbReference type="SAM" id="MobiDB-lite"/>
    </source>
</evidence>
<dbReference type="GO" id="GO:0016787">
    <property type="term" value="F:hydrolase activity"/>
    <property type="evidence" value="ECO:0007669"/>
    <property type="project" value="UniProtKB-KW"/>
</dbReference>
<dbReference type="RefSeq" id="WP_160985030.1">
    <property type="nucleotide sequence ID" value="NZ_WVTD01000003.1"/>
</dbReference>
<dbReference type="NCBIfam" id="TIGR02715">
    <property type="entry name" value="amido_AtzE"/>
    <property type="match status" value="1"/>
</dbReference>
<dbReference type="InterPro" id="IPR036928">
    <property type="entry name" value="AS_sf"/>
</dbReference>
<dbReference type="InterPro" id="IPR014087">
    <property type="entry name" value="Carboxybiuret_hydro_AtzE"/>
</dbReference>
<gene>
    <name evidence="3" type="ORF">GR702_05860</name>
</gene>
<dbReference type="Gene3D" id="3.90.1300.10">
    <property type="entry name" value="Amidase signature (AS) domain"/>
    <property type="match status" value="1"/>
</dbReference>
<organism evidence="3 4">
    <name type="scientific">Novosphingobium silvae</name>
    <dbReference type="NCBI Taxonomy" id="2692619"/>
    <lineage>
        <taxon>Bacteria</taxon>
        <taxon>Pseudomonadati</taxon>
        <taxon>Pseudomonadota</taxon>
        <taxon>Alphaproteobacteria</taxon>
        <taxon>Sphingomonadales</taxon>
        <taxon>Sphingomonadaceae</taxon>
        <taxon>Novosphingobium</taxon>
    </lineage>
</organism>
<dbReference type="InterPro" id="IPR023631">
    <property type="entry name" value="Amidase_dom"/>
</dbReference>
<reference evidence="3 4" key="1">
    <citation type="submission" date="2019-12" db="EMBL/GenBank/DDBJ databases">
        <authorList>
            <person name="Feng G."/>
            <person name="Zhu H."/>
        </authorList>
    </citation>
    <scope>NUCLEOTIDE SEQUENCE [LARGE SCALE GENOMIC DNA]</scope>
    <source>
        <strain evidence="3 4">FGD1</strain>
    </source>
</reference>
<feature type="domain" description="Amidase" evidence="2">
    <location>
        <begin position="21"/>
        <end position="238"/>
    </location>
</feature>
<dbReference type="EMBL" id="WVTD01000003">
    <property type="protein sequence ID" value="MYL97298.1"/>
    <property type="molecule type" value="Genomic_DNA"/>
</dbReference>
<feature type="region of interest" description="Disordered" evidence="1">
    <location>
        <begin position="437"/>
        <end position="473"/>
    </location>
</feature>